<dbReference type="AlphaFoldDB" id="A0A0F9VKZ4"/>
<proteinExistence type="predicted"/>
<name>A0A0F9VKZ4_9ZZZZ</name>
<feature type="region of interest" description="Disordered" evidence="1">
    <location>
        <begin position="59"/>
        <end position="78"/>
    </location>
</feature>
<evidence type="ECO:0000256" key="1">
    <source>
        <dbReference type="SAM" id="MobiDB-lite"/>
    </source>
</evidence>
<comment type="caution">
    <text evidence="2">The sequence shown here is derived from an EMBL/GenBank/DDBJ whole genome shotgun (WGS) entry which is preliminary data.</text>
</comment>
<sequence length="78" mass="8853">MKNKLDEDQVQVVADTVKTIAEHRGYMTYPKEAEVRMVLEAILLIHKISKVLQSLDKGMEHGTVVRRKSGTKSRTSKT</sequence>
<organism evidence="2">
    <name type="scientific">marine sediment metagenome</name>
    <dbReference type="NCBI Taxonomy" id="412755"/>
    <lineage>
        <taxon>unclassified sequences</taxon>
        <taxon>metagenomes</taxon>
        <taxon>ecological metagenomes</taxon>
    </lineage>
</organism>
<dbReference type="EMBL" id="LAZR01000330">
    <property type="protein sequence ID" value="KKN74176.1"/>
    <property type="molecule type" value="Genomic_DNA"/>
</dbReference>
<gene>
    <name evidence="2" type="ORF">LCGC14_0392620</name>
</gene>
<protein>
    <submittedName>
        <fullName evidence="2">Uncharacterized protein</fullName>
    </submittedName>
</protein>
<feature type="compositionally biased region" description="Basic residues" evidence="1">
    <location>
        <begin position="64"/>
        <end position="78"/>
    </location>
</feature>
<accession>A0A0F9VKZ4</accession>
<reference evidence="2" key="1">
    <citation type="journal article" date="2015" name="Nature">
        <title>Complex archaea that bridge the gap between prokaryotes and eukaryotes.</title>
        <authorList>
            <person name="Spang A."/>
            <person name="Saw J.H."/>
            <person name="Jorgensen S.L."/>
            <person name="Zaremba-Niedzwiedzka K."/>
            <person name="Martijn J."/>
            <person name="Lind A.E."/>
            <person name="van Eijk R."/>
            <person name="Schleper C."/>
            <person name="Guy L."/>
            <person name="Ettema T.J."/>
        </authorList>
    </citation>
    <scope>NUCLEOTIDE SEQUENCE</scope>
</reference>
<evidence type="ECO:0000313" key="2">
    <source>
        <dbReference type="EMBL" id="KKN74176.1"/>
    </source>
</evidence>